<evidence type="ECO:0000259" key="2">
    <source>
        <dbReference type="Pfam" id="PF12697"/>
    </source>
</evidence>
<feature type="domain" description="AB hydrolase-1" evidence="2">
    <location>
        <begin position="28"/>
        <end position="135"/>
    </location>
</feature>
<dbReference type="EMBL" id="BDME01000006">
    <property type="protein sequence ID" value="GAX88246.1"/>
    <property type="molecule type" value="Genomic_DNA"/>
</dbReference>
<evidence type="ECO:0000256" key="1">
    <source>
        <dbReference type="ARBA" id="ARBA00022801"/>
    </source>
</evidence>
<dbReference type="InterPro" id="IPR000073">
    <property type="entry name" value="AB_hydrolase_1"/>
</dbReference>
<protein>
    <recommendedName>
        <fullName evidence="2">AB hydrolase-1 domain-containing protein</fullName>
    </recommendedName>
</protein>
<evidence type="ECO:0000313" key="3">
    <source>
        <dbReference type="EMBL" id="GAX88246.1"/>
    </source>
</evidence>
<dbReference type="InterPro" id="IPR050266">
    <property type="entry name" value="AB_hydrolase_sf"/>
</dbReference>
<dbReference type="InterPro" id="IPR029058">
    <property type="entry name" value="AB_hydrolase_fold"/>
</dbReference>
<dbReference type="OrthoDB" id="9808398at2"/>
<comment type="caution">
    <text evidence="3">The sequence shown here is derived from an EMBL/GenBank/DDBJ whole genome shotgun (WGS) entry which is preliminary data.</text>
</comment>
<name>A0A292YGS2_9BACT</name>
<keyword evidence="1" id="KW-0378">Hydrolase</keyword>
<gene>
    <name evidence="3" type="ORF">LNAT_P1541</name>
</gene>
<dbReference type="GO" id="GO:0016787">
    <property type="term" value="F:hydrolase activity"/>
    <property type="evidence" value="ECO:0007669"/>
    <property type="project" value="UniProtKB-KW"/>
</dbReference>
<evidence type="ECO:0000313" key="4">
    <source>
        <dbReference type="Proteomes" id="UP000217944"/>
    </source>
</evidence>
<organism evidence="3 4">
    <name type="scientific">Lebetimonas natsushimae</name>
    <dbReference type="NCBI Taxonomy" id="1936991"/>
    <lineage>
        <taxon>Bacteria</taxon>
        <taxon>Pseudomonadati</taxon>
        <taxon>Campylobacterota</taxon>
        <taxon>Epsilonproteobacteria</taxon>
        <taxon>Nautiliales</taxon>
        <taxon>Nautiliaceae</taxon>
        <taxon>Lebetimonas</taxon>
    </lineage>
</organism>
<dbReference type="PANTHER" id="PTHR43798">
    <property type="entry name" value="MONOACYLGLYCEROL LIPASE"/>
    <property type="match status" value="1"/>
</dbReference>
<dbReference type="AlphaFoldDB" id="A0A292YGS2"/>
<dbReference type="GO" id="GO:0016020">
    <property type="term" value="C:membrane"/>
    <property type="evidence" value="ECO:0007669"/>
    <property type="project" value="TreeGrafter"/>
</dbReference>
<dbReference type="RefSeq" id="WP_096260072.1">
    <property type="nucleotide sequence ID" value="NZ_BDME01000006.1"/>
</dbReference>
<reference evidence="3 4" key="1">
    <citation type="journal article" date="2017" name="Syst. Appl. Microbiol.">
        <title>Lebetimonas natsushimae sp. nov., a novel strictly anaerobic, moderately thermophilic chemoautotroph isolated from a deep-sea hydrothermal vent polychaete nest in the Mid-Okinawa Trough.</title>
        <authorList>
            <person name="Nagata R."/>
            <person name="Takaki Y."/>
            <person name="Tame A."/>
            <person name="Nunoura T."/>
            <person name="Muto H."/>
            <person name="Mino S."/>
            <person name="Sawayama S."/>
            <person name="Takai K."/>
            <person name="Nakagawa S."/>
        </authorList>
    </citation>
    <scope>NUCLEOTIDE SEQUENCE [LARGE SCALE GENOMIC DNA]</scope>
    <source>
        <strain evidence="3 4">HS1857</strain>
    </source>
</reference>
<sequence>MAIRKIDIEGKKFKIAYDIINPCKEKNIIFLHGWGSNKEIMKVFMDNFKNFRHIYIDMPGFGKSNNDYILTTNDYAKIIDEFLNELNIKKDIIIGHSFGGKVATLLEPDILVLLASAGIVMPKPLNVRIKIKIYKFLKKLGLSNFKKYFISEDAKGMSQNMYETFKNVVNEDFSDVFRSYNGKVLIFGGHEDTAVPPVAIEKQSKLLNSKNIMLNGNHYFFFNSPNQTKAKENRKMIEKKIFKVLDYSK</sequence>
<accession>A0A292YGS2</accession>
<dbReference type="PRINTS" id="PR00111">
    <property type="entry name" value="ABHYDROLASE"/>
</dbReference>
<proteinExistence type="predicted"/>
<dbReference type="SUPFAM" id="SSF53474">
    <property type="entry name" value="alpha/beta-Hydrolases"/>
    <property type="match status" value="1"/>
</dbReference>
<dbReference type="Proteomes" id="UP000217944">
    <property type="component" value="Unassembled WGS sequence"/>
</dbReference>
<dbReference type="Pfam" id="PF12697">
    <property type="entry name" value="Abhydrolase_6"/>
    <property type="match status" value="1"/>
</dbReference>
<keyword evidence="4" id="KW-1185">Reference proteome</keyword>
<dbReference type="Gene3D" id="3.40.50.1820">
    <property type="entry name" value="alpha/beta hydrolase"/>
    <property type="match status" value="1"/>
</dbReference>
<dbReference type="PANTHER" id="PTHR43798:SF31">
    <property type="entry name" value="AB HYDROLASE SUPERFAMILY PROTEIN YCLE"/>
    <property type="match status" value="1"/>
</dbReference>